<reference evidence="1" key="1">
    <citation type="journal article" date="2015" name="Nature">
        <title>Complex archaea that bridge the gap between prokaryotes and eukaryotes.</title>
        <authorList>
            <person name="Spang A."/>
            <person name="Saw J.H."/>
            <person name="Jorgensen S.L."/>
            <person name="Zaremba-Niedzwiedzka K."/>
            <person name="Martijn J."/>
            <person name="Lind A.E."/>
            <person name="van Eijk R."/>
            <person name="Schleper C."/>
            <person name="Guy L."/>
            <person name="Ettema T.J."/>
        </authorList>
    </citation>
    <scope>NUCLEOTIDE SEQUENCE</scope>
</reference>
<dbReference type="PROSITE" id="PS51257">
    <property type="entry name" value="PROKAR_LIPOPROTEIN"/>
    <property type="match status" value="1"/>
</dbReference>
<gene>
    <name evidence="1" type="ORF">LCGC14_1399500</name>
</gene>
<comment type="caution">
    <text evidence="1">The sequence shown here is derived from an EMBL/GenBank/DDBJ whole genome shotgun (WGS) entry which is preliminary data.</text>
</comment>
<dbReference type="AlphaFoldDB" id="A0A0F9MD22"/>
<sequence>MRTIILIVLTMFLVGCSISQQDCKDIALKESKEWQDLGYGQGMSRGIDICEEQYKPMLEQYNPPEDCMILLREHTMQFVCKNLIGEEKYNALENGSYMQGKMR</sequence>
<accession>A0A0F9MD22</accession>
<evidence type="ECO:0000313" key="1">
    <source>
        <dbReference type="EMBL" id="KKM74525.1"/>
    </source>
</evidence>
<dbReference type="EMBL" id="LAZR01009128">
    <property type="protein sequence ID" value="KKM74525.1"/>
    <property type="molecule type" value="Genomic_DNA"/>
</dbReference>
<organism evidence="1">
    <name type="scientific">marine sediment metagenome</name>
    <dbReference type="NCBI Taxonomy" id="412755"/>
    <lineage>
        <taxon>unclassified sequences</taxon>
        <taxon>metagenomes</taxon>
        <taxon>ecological metagenomes</taxon>
    </lineage>
</organism>
<protein>
    <recommendedName>
        <fullName evidence="2">Lipoprotein</fullName>
    </recommendedName>
</protein>
<proteinExistence type="predicted"/>
<evidence type="ECO:0008006" key="2">
    <source>
        <dbReference type="Google" id="ProtNLM"/>
    </source>
</evidence>
<name>A0A0F9MD22_9ZZZZ</name>